<dbReference type="InterPro" id="IPR045225">
    <property type="entry name" value="Uracil/uridine/allantoin_perm"/>
</dbReference>
<protein>
    <recommendedName>
        <fullName evidence="9">Allantoin permease</fullName>
    </recommendedName>
</protein>
<organism evidence="7 8">
    <name type="scientific">Eiseniibacteriota bacterium</name>
    <dbReference type="NCBI Taxonomy" id="2212470"/>
    <lineage>
        <taxon>Bacteria</taxon>
        <taxon>Candidatus Eiseniibacteriota</taxon>
    </lineage>
</organism>
<evidence type="ECO:0000256" key="4">
    <source>
        <dbReference type="ARBA" id="ARBA00022989"/>
    </source>
</evidence>
<feature type="transmembrane region" description="Helical" evidence="6">
    <location>
        <begin position="20"/>
        <end position="40"/>
    </location>
</feature>
<sequence length="322" mass="35627">VGFDKMFTFQLTPDKPLGGGFYFWFLLLNINVGFWATMALNISDVTRFAKEQTRQMIGQAIGLVGTMAFFSGMGVLVTAGGVTAYTETAKDTANQLGTANDLWNPINLFAKLNGDLGPIIIVLALVFVVLAQLSTNIGANVIAPANDFQNLAPKRLNWAWGVVITAVIGTLLQPWVLFFNALSYAITWLSGYGGFLGAIGGIMIADYWLLRRQRLNLLELYREDGVYSYRNSWGVNPYAIIALLIGIVPPFIGWLNVIGWFVKIDNYQGSWLDWLQTGSWFWSFGTAFVSYYVLMTLFGKRYLEEQVGEPVSGAPRPASAHA</sequence>
<dbReference type="PANTHER" id="PTHR30618">
    <property type="entry name" value="NCS1 FAMILY PURINE/PYRIMIDINE TRANSPORTER"/>
    <property type="match status" value="1"/>
</dbReference>
<evidence type="ECO:0000313" key="7">
    <source>
        <dbReference type="EMBL" id="TMQ62408.1"/>
    </source>
</evidence>
<feature type="transmembrane region" description="Helical" evidence="6">
    <location>
        <begin position="185"/>
        <end position="210"/>
    </location>
</feature>
<dbReference type="InterPro" id="IPR001248">
    <property type="entry name" value="Pur-cyt_permease"/>
</dbReference>
<feature type="transmembrane region" description="Helical" evidence="6">
    <location>
        <begin position="238"/>
        <end position="262"/>
    </location>
</feature>
<evidence type="ECO:0000256" key="1">
    <source>
        <dbReference type="ARBA" id="ARBA00004141"/>
    </source>
</evidence>
<dbReference type="AlphaFoldDB" id="A0A538TFK9"/>
<evidence type="ECO:0000256" key="3">
    <source>
        <dbReference type="ARBA" id="ARBA00022692"/>
    </source>
</evidence>
<evidence type="ECO:0000313" key="8">
    <source>
        <dbReference type="Proteomes" id="UP000316609"/>
    </source>
</evidence>
<feature type="non-terminal residue" evidence="7">
    <location>
        <position position="1"/>
    </location>
</feature>
<dbReference type="Gene3D" id="1.10.4160.10">
    <property type="entry name" value="Hydantoin permease"/>
    <property type="match status" value="1"/>
</dbReference>
<comment type="subcellular location">
    <subcellularLocation>
        <location evidence="1">Membrane</location>
        <topology evidence="1">Multi-pass membrane protein</topology>
    </subcellularLocation>
</comment>
<dbReference type="EMBL" id="VBOY01000139">
    <property type="protein sequence ID" value="TMQ62408.1"/>
    <property type="molecule type" value="Genomic_DNA"/>
</dbReference>
<gene>
    <name evidence="7" type="ORF">E6K78_11820</name>
</gene>
<dbReference type="Proteomes" id="UP000316609">
    <property type="component" value="Unassembled WGS sequence"/>
</dbReference>
<proteinExistence type="inferred from homology"/>
<accession>A0A538TFK9</accession>
<feature type="transmembrane region" description="Helical" evidence="6">
    <location>
        <begin position="116"/>
        <end position="137"/>
    </location>
</feature>
<dbReference type="Pfam" id="PF02133">
    <property type="entry name" value="Transp_cyt_pur"/>
    <property type="match status" value="1"/>
</dbReference>
<evidence type="ECO:0000256" key="2">
    <source>
        <dbReference type="ARBA" id="ARBA00008974"/>
    </source>
</evidence>
<evidence type="ECO:0008006" key="9">
    <source>
        <dbReference type="Google" id="ProtNLM"/>
    </source>
</evidence>
<keyword evidence="4 6" id="KW-1133">Transmembrane helix</keyword>
<feature type="transmembrane region" description="Helical" evidence="6">
    <location>
        <begin position="274"/>
        <end position="294"/>
    </location>
</feature>
<evidence type="ECO:0000256" key="5">
    <source>
        <dbReference type="ARBA" id="ARBA00023136"/>
    </source>
</evidence>
<feature type="transmembrane region" description="Helical" evidence="6">
    <location>
        <begin position="158"/>
        <end position="179"/>
    </location>
</feature>
<dbReference type="PANTHER" id="PTHR30618:SF0">
    <property type="entry name" value="PURINE-URACIL PERMEASE NCS1"/>
    <property type="match status" value="1"/>
</dbReference>
<comment type="caution">
    <text evidence="7">The sequence shown here is derived from an EMBL/GenBank/DDBJ whole genome shotgun (WGS) entry which is preliminary data.</text>
</comment>
<evidence type="ECO:0000256" key="6">
    <source>
        <dbReference type="SAM" id="Phobius"/>
    </source>
</evidence>
<comment type="similarity">
    <text evidence="2">Belongs to the purine-cytosine permease (2.A.39) family.</text>
</comment>
<dbReference type="GO" id="GO:0015205">
    <property type="term" value="F:nucleobase transmembrane transporter activity"/>
    <property type="evidence" value="ECO:0007669"/>
    <property type="project" value="TreeGrafter"/>
</dbReference>
<reference evidence="7 8" key="1">
    <citation type="journal article" date="2019" name="Nat. Microbiol.">
        <title>Mediterranean grassland soil C-N compound turnover is dependent on rainfall and depth, and is mediated by genomically divergent microorganisms.</title>
        <authorList>
            <person name="Diamond S."/>
            <person name="Andeer P.F."/>
            <person name="Li Z."/>
            <person name="Crits-Christoph A."/>
            <person name="Burstein D."/>
            <person name="Anantharaman K."/>
            <person name="Lane K.R."/>
            <person name="Thomas B.C."/>
            <person name="Pan C."/>
            <person name="Northen T.R."/>
            <person name="Banfield J.F."/>
        </authorList>
    </citation>
    <scope>NUCLEOTIDE SEQUENCE [LARGE SCALE GENOMIC DNA]</scope>
    <source>
        <strain evidence="7">WS_8</strain>
    </source>
</reference>
<keyword evidence="3 6" id="KW-0812">Transmembrane</keyword>
<dbReference type="GO" id="GO:0005886">
    <property type="term" value="C:plasma membrane"/>
    <property type="evidence" value="ECO:0007669"/>
    <property type="project" value="TreeGrafter"/>
</dbReference>
<keyword evidence="5 6" id="KW-0472">Membrane</keyword>
<name>A0A538TFK9_UNCEI</name>
<feature type="transmembrane region" description="Helical" evidence="6">
    <location>
        <begin position="61"/>
        <end position="85"/>
    </location>
</feature>